<keyword evidence="2" id="KW-1185">Reference proteome</keyword>
<gene>
    <name evidence="1" type="ORF">AKO1_007408</name>
</gene>
<protein>
    <submittedName>
        <fullName evidence="1">Uncharacterized protein</fullName>
    </submittedName>
</protein>
<evidence type="ECO:0000313" key="2">
    <source>
        <dbReference type="Proteomes" id="UP001431209"/>
    </source>
</evidence>
<organism evidence="1 2">
    <name type="scientific">Acrasis kona</name>
    <dbReference type="NCBI Taxonomy" id="1008807"/>
    <lineage>
        <taxon>Eukaryota</taxon>
        <taxon>Discoba</taxon>
        <taxon>Heterolobosea</taxon>
        <taxon>Tetramitia</taxon>
        <taxon>Eutetramitia</taxon>
        <taxon>Acrasidae</taxon>
        <taxon>Acrasis</taxon>
    </lineage>
</organism>
<comment type="caution">
    <text evidence="1">The sequence shown here is derived from an EMBL/GenBank/DDBJ whole genome shotgun (WGS) entry which is preliminary data.</text>
</comment>
<sequence>MFFFSPFDRDMDPVKVLVVDHNLQGSQNEPFVNLRKSNLPNVEFVSSMKTESASDKLRQQTIDVVFNLELSIEKYSKTTSYLFISEDDWYFCPNGMLALQYLIAKANKHFPTWIGLRCSYGLNGIVIKIEDVPSLTSFLKNKLKQTIGIMIAPDLLLFEWMNQYDQGTPPRRIVSFRYNLFEHLGAESTFVGRSERYTPKCYQVLYDWLQEGERFHNEVCPRDDISPCPPEINGEQPMLIDWDMKSHELHRDHFPYCDVSINNEEDAKKNACRIKK</sequence>
<evidence type="ECO:0000313" key="1">
    <source>
        <dbReference type="EMBL" id="KAL0479816.1"/>
    </source>
</evidence>
<proteinExistence type="predicted"/>
<reference evidence="1 2" key="1">
    <citation type="submission" date="2024-03" db="EMBL/GenBank/DDBJ databases">
        <title>The Acrasis kona genome and developmental transcriptomes reveal deep origins of eukaryotic multicellular pathways.</title>
        <authorList>
            <person name="Sheikh S."/>
            <person name="Fu C.-J."/>
            <person name="Brown M.W."/>
            <person name="Baldauf S.L."/>
        </authorList>
    </citation>
    <scope>NUCLEOTIDE SEQUENCE [LARGE SCALE GENOMIC DNA]</scope>
    <source>
        <strain evidence="1 2">ATCC MYA-3509</strain>
    </source>
</reference>
<dbReference type="Proteomes" id="UP001431209">
    <property type="component" value="Unassembled WGS sequence"/>
</dbReference>
<name>A0AAW2YQU8_9EUKA</name>
<dbReference type="EMBL" id="JAOPGA020000603">
    <property type="protein sequence ID" value="KAL0479816.1"/>
    <property type="molecule type" value="Genomic_DNA"/>
</dbReference>
<dbReference type="AlphaFoldDB" id="A0AAW2YQU8"/>
<accession>A0AAW2YQU8</accession>